<evidence type="ECO:0000313" key="10">
    <source>
        <dbReference type="EMBL" id="VVD91104.1"/>
    </source>
</evidence>
<dbReference type="GO" id="GO:0005737">
    <property type="term" value="C:cytoplasm"/>
    <property type="evidence" value="ECO:0007669"/>
    <property type="project" value="TreeGrafter"/>
</dbReference>
<dbReference type="InterPro" id="IPR036250">
    <property type="entry name" value="AcylCo_DH-like_C"/>
</dbReference>
<evidence type="ECO:0000256" key="1">
    <source>
        <dbReference type="ARBA" id="ARBA00001974"/>
    </source>
</evidence>
<dbReference type="SUPFAM" id="SSF47203">
    <property type="entry name" value="Acyl-CoA dehydrogenase C-terminal domain-like"/>
    <property type="match status" value="1"/>
</dbReference>
<dbReference type="GO" id="GO:0033734">
    <property type="term" value="F:(R)-benzylsuccinyl-CoA dehydrogenase activity"/>
    <property type="evidence" value="ECO:0007669"/>
    <property type="project" value="UniProtKB-EC"/>
</dbReference>
<evidence type="ECO:0000256" key="2">
    <source>
        <dbReference type="ARBA" id="ARBA00009347"/>
    </source>
</evidence>
<dbReference type="InterPro" id="IPR013786">
    <property type="entry name" value="AcylCoA_DH/ox_N"/>
</dbReference>
<dbReference type="Pfam" id="PF02771">
    <property type="entry name" value="Acyl-CoA_dh_N"/>
    <property type="match status" value="1"/>
</dbReference>
<dbReference type="InterPro" id="IPR006091">
    <property type="entry name" value="Acyl-CoA_Oxase/DH_mid-dom"/>
</dbReference>
<evidence type="ECO:0000259" key="9">
    <source>
        <dbReference type="Pfam" id="PF02771"/>
    </source>
</evidence>
<sequence>MDFSYSPKVEALRARLSAFFDEHIFPNEQRYLEEIDIARRNGNAWQPSPVIERLKPLAQQAGLWNLFLPDSARGAGLTNVEYAPLCEIMGQVPWAPEVFNCNAPDTGNMETLERYATDAQKAQWLEPLLRGDIRSAFLMTEPDVASSDATSVQCRIRREGNDYVVDGRKWWSTGAGDPRCALYIVMGKTDPDAPKHAQQSMILIPADAKGVSRVRPLTVFGYDDAPHGHMEIVLDEVRVPVGNMLLGEGRGFEIAQGRLGPGRIHHCMRLIGLAERALSLMCRRTLSREAFGKPIAAQGVTRERIGEARCLIEQARLLTLKAAYMMDTVGNKAARAEIAMIKVVAPNMACQVIDWAIQAHGAAGLSGDFPLAYAYASARTLRFADGPDEVHRNAIAKLELAQYAANTAESH</sequence>
<dbReference type="FunFam" id="2.40.110.10:FF:000002">
    <property type="entry name" value="Acyl-CoA dehydrogenase fadE12"/>
    <property type="match status" value="1"/>
</dbReference>
<evidence type="ECO:0000259" key="8">
    <source>
        <dbReference type="Pfam" id="PF02770"/>
    </source>
</evidence>
<keyword evidence="4" id="KW-0285">Flavoprotein</keyword>
<dbReference type="OrthoDB" id="9769473at2"/>
<dbReference type="AlphaFoldDB" id="A0A5E4TWY6"/>
<dbReference type="PANTHER" id="PTHR48083:SF13">
    <property type="entry name" value="ACYL-COA DEHYDROGENASE FAMILY MEMBER 11"/>
    <property type="match status" value="1"/>
</dbReference>
<evidence type="ECO:0000256" key="5">
    <source>
        <dbReference type="ARBA" id="ARBA00022827"/>
    </source>
</evidence>
<dbReference type="RefSeq" id="WP_150668357.1">
    <property type="nucleotide sequence ID" value="NZ_CABPSB010000004.1"/>
</dbReference>
<accession>A0A5E4TWY6</accession>
<dbReference type="EC" id="1.3.8.3" evidence="10"/>
<organism evidence="10 11">
    <name type="scientific">Pandoraea anhela</name>
    <dbReference type="NCBI Taxonomy" id="2508295"/>
    <lineage>
        <taxon>Bacteria</taxon>
        <taxon>Pseudomonadati</taxon>
        <taxon>Pseudomonadota</taxon>
        <taxon>Betaproteobacteria</taxon>
        <taxon>Burkholderiales</taxon>
        <taxon>Burkholderiaceae</taxon>
        <taxon>Pandoraea</taxon>
    </lineage>
</organism>
<comment type="subunit">
    <text evidence="3">Homodimer.</text>
</comment>
<gene>
    <name evidence="10" type="primary">bbsG</name>
    <name evidence="10" type="ORF">PAN31108_01622</name>
</gene>
<dbReference type="InterPro" id="IPR009100">
    <property type="entry name" value="AcylCoA_DH/oxidase_NM_dom_sf"/>
</dbReference>
<keyword evidence="11" id="KW-1185">Reference proteome</keyword>
<evidence type="ECO:0000256" key="3">
    <source>
        <dbReference type="ARBA" id="ARBA00011738"/>
    </source>
</evidence>
<dbReference type="Gene3D" id="2.40.110.10">
    <property type="entry name" value="Butyryl-CoA Dehydrogenase, subunit A, domain 2"/>
    <property type="match status" value="1"/>
</dbReference>
<dbReference type="Gene3D" id="1.20.140.10">
    <property type="entry name" value="Butyryl-CoA Dehydrogenase, subunit A, domain 3"/>
    <property type="match status" value="1"/>
</dbReference>
<evidence type="ECO:0000256" key="4">
    <source>
        <dbReference type="ARBA" id="ARBA00022630"/>
    </source>
</evidence>
<feature type="domain" description="Acyl-CoA oxidase/dehydrogenase middle" evidence="8">
    <location>
        <begin position="136"/>
        <end position="232"/>
    </location>
</feature>
<feature type="domain" description="Acyl-CoA dehydrogenase/oxidase N-terminal" evidence="9">
    <location>
        <begin position="8"/>
        <end position="132"/>
    </location>
</feature>
<dbReference type="EMBL" id="CABPSB010000004">
    <property type="protein sequence ID" value="VVD91104.1"/>
    <property type="molecule type" value="Genomic_DNA"/>
</dbReference>
<comment type="similarity">
    <text evidence="2">Belongs to the acyl-CoA dehydrogenase family.</text>
</comment>
<keyword evidence="6 10" id="KW-0560">Oxidoreductase</keyword>
<comment type="cofactor">
    <cofactor evidence="1">
        <name>FAD</name>
        <dbReference type="ChEBI" id="CHEBI:57692"/>
    </cofactor>
</comment>
<evidence type="ECO:0000256" key="6">
    <source>
        <dbReference type="ARBA" id="ARBA00023002"/>
    </source>
</evidence>
<name>A0A5E4TWY6_9BURK</name>
<dbReference type="Pfam" id="PF00441">
    <property type="entry name" value="Acyl-CoA_dh_1"/>
    <property type="match status" value="1"/>
</dbReference>
<evidence type="ECO:0000259" key="7">
    <source>
        <dbReference type="Pfam" id="PF00441"/>
    </source>
</evidence>
<dbReference type="PANTHER" id="PTHR48083">
    <property type="entry name" value="MEDIUM-CHAIN SPECIFIC ACYL-COA DEHYDROGENASE, MITOCHONDRIAL-RELATED"/>
    <property type="match status" value="1"/>
</dbReference>
<dbReference type="InterPro" id="IPR009075">
    <property type="entry name" value="AcylCo_DH/oxidase_C"/>
</dbReference>
<dbReference type="Pfam" id="PF02770">
    <property type="entry name" value="Acyl-CoA_dh_M"/>
    <property type="match status" value="1"/>
</dbReference>
<dbReference type="InterPro" id="IPR037069">
    <property type="entry name" value="AcylCoA_DH/ox_N_sf"/>
</dbReference>
<dbReference type="Gene3D" id="1.10.540.10">
    <property type="entry name" value="Acyl-CoA dehydrogenase/oxidase, N-terminal domain"/>
    <property type="match status" value="1"/>
</dbReference>
<dbReference type="InterPro" id="IPR046373">
    <property type="entry name" value="Acyl-CoA_Oxase/DH_mid-dom_sf"/>
</dbReference>
<dbReference type="InterPro" id="IPR050741">
    <property type="entry name" value="Acyl-CoA_dehydrogenase"/>
</dbReference>
<dbReference type="FunFam" id="1.20.140.10:FF:000018">
    <property type="entry name" value="Acyl-CoA dehydrogenase family member 10"/>
    <property type="match status" value="1"/>
</dbReference>
<keyword evidence="5" id="KW-0274">FAD</keyword>
<protein>
    <submittedName>
        <fullName evidence="10">(R)-benzylsuccinyl-CoA dehydrogenase</fullName>
        <ecNumber evidence="10">1.3.8.3</ecNumber>
    </submittedName>
</protein>
<reference evidence="10 11" key="1">
    <citation type="submission" date="2019-08" db="EMBL/GenBank/DDBJ databases">
        <authorList>
            <person name="Peeters C."/>
        </authorList>
    </citation>
    <scope>NUCLEOTIDE SEQUENCE [LARGE SCALE GENOMIC DNA]</scope>
    <source>
        <strain evidence="10 11">LMG 31108</strain>
    </source>
</reference>
<dbReference type="Proteomes" id="UP000406256">
    <property type="component" value="Unassembled WGS sequence"/>
</dbReference>
<proteinExistence type="inferred from homology"/>
<dbReference type="GO" id="GO:0050660">
    <property type="term" value="F:flavin adenine dinucleotide binding"/>
    <property type="evidence" value="ECO:0007669"/>
    <property type="project" value="InterPro"/>
</dbReference>
<feature type="domain" description="Acyl-CoA dehydrogenase/oxidase C-terminal" evidence="7">
    <location>
        <begin position="249"/>
        <end position="397"/>
    </location>
</feature>
<dbReference type="GO" id="GO:0033539">
    <property type="term" value="P:fatty acid beta-oxidation using acyl-CoA dehydrogenase"/>
    <property type="evidence" value="ECO:0007669"/>
    <property type="project" value="TreeGrafter"/>
</dbReference>
<evidence type="ECO:0000313" key="11">
    <source>
        <dbReference type="Proteomes" id="UP000406256"/>
    </source>
</evidence>
<dbReference type="GO" id="GO:0003995">
    <property type="term" value="F:acyl-CoA dehydrogenase activity"/>
    <property type="evidence" value="ECO:0007669"/>
    <property type="project" value="TreeGrafter"/>
</dbReference>
<dbReference type="SUPFAM" id="SSF56645">
    <property type="entry name" value="Acyl-CoA dehydrogenase NM domain-like"/>
    <property type="match status" value="1"/>
</dbReference>